<feature type="coiled-coil region" evidence="1">
    <location>
        <begin position="158"/>
        <end position="185"/>
    </location>
</feature>
<feature type="compositionally biased region" description="Basic and acidic residues" evidence="2">
    <location>
        <begin position="133"/>
        <end position="147"/>
    </location>
</feature>
<dbReference type="Proteomes" id="UP000091956">
    <property type="component" value="Unassembled WGS sequence"/>
</dbReference>
<feature type="region of interest" description="Disordered" evidence="2">
    <location>
        <begin position="67"/>
        <end position="147"/>
    </location>
</feature>
<organism evidence="3 4">
    <name type="scientific">Pseudogymnoascus verrucosus</name>
    <dbReference type="NCBI Taxonomy" id="342668"/>
    <lineage>
        <taxon>Eukaryota</taxon>
        <taxon>Fungi</taxon>
        <taxon>Dikarya</taxon>
        <taxon>Ascomycota</taxon>
        <taxon>Pezizomycotina</taxon>
        <taxon>Leotiomycetes</taxon>
        <taxon>Thelebolales</taxon>
        <taxon>Thelebolaceae</taxon>
        <taxon>Pseudogymnoascus</taxon>
    </lineage>
</organism>
<dbReference type="GeneID" id="28833599"/>
<protein>
    <recommendedName>
        <fullName evidence="5">BZIP domain-containing protein</fullName>
    </recommendedName>
</protein>
<feature type="region of interest" description="Disordered" evidence="2">
    <location>
        <begin position="220"/>
        <end position="272"/>
    </location>
</feature>
<dbReference type="EMBL" id="KV460206">
    <property type="protein sequence ID" value="OBU01390.2"/>
    <property type="molecule type" value="Genomic_DNA"/>
</dbReference>
<dbReference type="AlphaFoldDB" id="A0A2P2SX25"/>
<name>A0A2P2SX25_9PEZI</name>
<keyword evidence="4" id="KW-1185">Reference proteome</keyword>
<feature type="region of interest" description="Disordered" evidence="2">
    <location>
        <begin position="533"/>
        <end position="561"/>
    </location>
</feature>
<sequence length="698" mass="77215">MPRQNYEISNVGEGPSILDQMEILNAETYNDEAAVSIARSLTELARQRPGPAPHMFGMTGGFEAVTERRVDVPRGPAQRVEVKETKTRKVRKARGANPGEEEDKGGRRRKKQKLSEDEDGDEDDASKKSRGRPRLDTKDETAADRRRTQIRLAQRAYRHRKETTISSLESQVEKLQSTAEAMNSAFLGLYDFASSQGLLQREPEFARQLQATTQRVLELSKAAAADQPSHDDDSSHADEKNLDNQVAVVKSESKRSKAQTLSPPEKAMPILGRPAWGNDSPSHAEEYFFQQTFNQMPLPNQLPVEGQINNLPSLDDDNFVLTETDINQLRGEAAGMNPYQFNLGIGNDQVLTSPTSFASFETSFARRLHRTSNERGFRLLTNPHSNPLILKRVFGFSLLFRTKEQLLASLVAKMERGSSKELLNHWSAPFVHVGGSGTYYPLPEEDISSNLMPKVRTGRSMGPLTTNAMSAREKHMIDNFTCSAEGFEGKYFDANDVESYLRGKGIDIAPHTEYVTVNLDMVSLEGMPAAPVPSNFSTDTSNSISPRTPLSPSAMGTSNGDQIPQTQTFEEVMEEIQMTIDFTSGSMYQNAASNWANSTPPNLVNNNDGNNNSKQSPALNAFDLRGPIFDAGPDKLGSNDYDNASSSTLNSPRLVTLSVATLVRHISKEGVCLGRAPGFRPRDVDRALRRTIGEAFEY</sequence>
<dbReference type="RefSeq" id="XP_059320118.1">
    <property type="nucleotide sequence ID" value="XM_059463252.1"/>
</dbReference>
<reference evidence="4" key="2">
    <citation type="journal article" date="2018" name="Nat. Commun.">
        <title>Extreme sensitivity to ultraviolet light in the fungal pathogen causing white-nose syndrome of bats.</title>
        <authorList>
            <person name="Palmer J.M."/>
            <person name="Drees K.P."/>
            <person name="Foster J.T."/>
            <person name="Lindner D.L."/>
        </authorList>
    </citation>
    <scope>NUCLEOTIDE SEQUENCE [LARGE SCALE GENOMIC DNA]</scope>
    <source>
        <strain evidence="4">UAMH 10579</strain>
    </source>
</reference>
<dbReference type="STRING" id="342668.A0A2P2SX25"/>
<feature type="region of interest" description="Disordered" evidence="2">
    <location>
        <begin position="598"/>
        <end position="618"/>
    </location>
</feature>
<evidence type="ECO:0000256" key="1">
    <source>
        <dbReference type="SAM" id="Coils"/>
    </source>
</evidence>
<dbReference type="Gene3D" id="1.20.5.170">
    <property type="match status" value="1"/>
</dbReference>
<feature type="compositionally biased region" description="Low complexity" evidence="2">
    <location>
        <begin position="602"/>
        <end position="612"/>
    </location>
</feature>
<feature type="compositionally biased region" description="Basic and acidic residues" evidence="2">
    <location>
        <begin position="228"/>
        <end position="242"/>
    </location>
</feature>
<feature type="compositionally biased region" description="Polar residues" evidence="2">
    <location>
        <begin position="534"/>
        <end position="561"/>
    </location>
</feature>
<keyword evidence="1" id="KW-0175">Coiled coil</keyword>
<evidence type="ECO:0008006" key="5">
    <source>
        <dbReference type="Google" id="ProtNLM"/>
    </source>
</evidence>
<dbReference type="PANTHER" id="PTHR40618:SF1">
    <property type="entry name" value="B-ZIP TRANSCRIPTION FACTOR (EUROFUNG)"/>
    <property type="match status" value="1"/>
</dbReference>
<dbReference type="CDD" id="cd14688">
    <property type="entry name" value="bZIP_YAP"/>
    <property type="match status" value="1"/>
</dbReference>
<accession>A0A2P2SX25</accession>
<evidence type="ECO:0000313" key="3">
    <source>
        <dbReference type="EMBL" id="OBU01390.2"/>
    </source>
</evidence>
<reference evidence="3 4" key="1">
    <citation type="submission" date="2016-03" db="EMBL/GenBank/DDBJ databases">
        <title>Comparative genomics of Pseudogymnoascus destructans, the fungus causing white-nose syndrome of bats.</title>
        <authorList>
            <person name="Palmer J.M."/>
            <person name="Drees K.P."/>
            <person name="Foster J.T."/>
            <person name="Lindner D.L."/>
        </authorList>
    </citation>
    <scope>NUCLEOTIDE SEQUENCE [LARGE SCALE GENOMIC DNA]</scope>
    <source>
        <strain evidence="3 4">UAMH 10579</strain>
    </source>
</reference>
<dbReference type="SUPFAM" id="SSF57959">
    <property type="entry name" value="Leucine zipper domain"/>
    <property type="match status" value="1"/>
</dbReference>
<proteinExistence type="predicted"/>
<dbReference type="GO" id="GO:0003700">
    <property type="term" value="F:DNA-binding transcription factor activity"/>
    <property type="evidence" value="ECO:0007669"/>
    <property type="project" value="InterPro"/>
</dbReference>
<dbReference type="PANTHER" id="PTHR40618">
    <property type="entry name" value="B-ZIP TRANSCRIPTION FACTOR (EUROFUNG)-RELATED"/>
    <property type="match status" value="1"/>
</dbReference>
<evidence type="ECO:0000256" key="2">
    <source>
        <dbReference type="SAM" id="MobiDB-lite"/>
    </source>
</evidence>
<gene>
    <name evidence="3" type="ORF">VE01_00213</name>
</gene>
<evidence type="ECO:0000313" key="4">
    <source>
        <dbReference type="Proteomes" id="UP000091956"/>
    </source>
</evidence>
<dbReference type="InterPro" id="IPR046347">
    <property type="entry name" value="bZIP_sf"/>
</dbReference>